<keyword evidence="2" id="KW-1185">Reference proteome</keyword>
<dbReference type="Proteomes" id="UP000092544">
    <property type="component" value="Unassembled WGS sequence"/>
</dbReference>
<organism evidence="1 2">
    <name type="scientific">Marinomonas spartinae</name>
    <dbReference type="NCBI Taxonomy" id="1792290"/>
    <lineage>
        <taxon>Bacteria</taxon>
        <taxon>Pseudomonadati</taxon>
        <taxon>Pseudomonadota</taxon>
        <taxon>Gammaproteobacteria</taxon>
        <taxon>Oceanospirillales</taxon>
        <taxon>Oceanospirillaceae</taxon>
        <taxon>Marinomonas</taxon>
    </lineage>
</organism>
<dbReference type="RefSeq" id="WP_067017597.1">
    <property type="nucleotide sequence ID" value="NZ_FLOB01000007.1"/>
</dbReference>
<dbReference type="AlphaFoldDB" id="A0A1A8TLE6"/>
<proteinExistence type="predicted"/>
<dbReference type="EMBL" id="FLOB01000007">
    <property type="protein sequence ID" value="SBS33881.1"/>
    <property type="molecule type" value="Genomic_DNA"/>
</dbReference>
<sequence>MEIPTEEELLLIDERLANIDLDVAVSMGYVRKAQGWSFSTLSKRFAGVNTQLLQRYMQQGYACVRPIHFIAAYSWVTMVPMTSFYKGLKIRESYRGMDETGVEALICIANMPHDLFSLALQCIHCFLDEFGKKQVDTLKKCLEHEYGVFNEALYQFCSAPPIIDIDKFAASYYRSIALTVTEFRKRHQLSPMTMARVLGLSEYKYRILEDPDNPQPFSMAIGLRVKLGFKLDGHVQFTHCMKDYPEFHEYRKLQHIRDSLLIESLRYISEQQKPYVIGVIKGLATAHSSKRK</sequence>
<gene>
    <name evidence="1" type="ORF">MSP8886_02880</name>
</gene>
<evidence type="ECO:0000313" key="2">
    <source>
        <dbReference type="Proteomes" id="UP000092544"/>
    </source>
</evidence>
<accession>A0A1A8TLE6</accession>
<evidence type="ECO:0000313" key="1">
    <source>
        <dbReference type="EMBL" id="SBS33881.1"/>
    </source>
</evidence>
<dbReference type="OrthoDB" id="5902200at2"/>
<name>A0A1A8TLE6_9GAMM</name>
<dbReference type="STRING" id="1792290.MSP8886_02880"/>
<protein>
    <submittedName>
        <fullName evidence="1">Uncharacterized protein</fullName>
    </submittedName>
</protein>
<reference evidence="1 2" key="1">
    <citation type="submission" date="2016-06" db="EMBL/GenBank/DDBJ databases">
        <authorList>
            <person name="Kjaerup R.B."/>
            <person name="Dalgaard T.S."/>
            <person name="Juul-Madsen H.R."/>
        </authorList>
    </citation>
    <scope>NUCLEOTIDE SEQUENCE [LARGE SCALE GENOMIC DNA]</scope>
    <source>
        <strain evidence="1 2">CECT 8886</strain>
    </source>
</reference>